<name>A0ABR9U679_9CYAN</name>
<reference evidence="1 2" key="1">
    <citation type="submission" date="2020-10" db="EMBL/GenBank/DDBJ databases">
        <authorList>
            <person name="Castelo-Branco R."/>
            <person name="Eusebio N."/>
            <person name="Adriana R."/>
            <person name="Vieira A."/>
            <person name="Brugerolle De Fraissinette N."/>
            <person name="Rezende De Castro R."/>
            <person name="Schneider M.P."/>
            <person name="Vasconcelos V."/>
            <person name="Leao P.N."/>
        </authorList>
    </citation>
    <scope>NUCLEOTIDE SEQUENCE [LARGE SCALE GENOMIC DNA]</scope>
    <source>
        <strain evidence="1 2">LEGE 06226</strain>
    </source>
</reference>
<evidence type="ECO:0000313" key="1">
    <source>
        <dbReference type="EMBL" id="MBE9141671.1"/>
    </source>
</evidence>
<accession>A0ABR9U679</accession>
<dbReference type="EMBL" id="JADEWU010000001">
    <property type="protein sequence ID" value="MBE9141671.1"/>
    <property type="molecule type" value="Genomic_DNA"/>
</dbReference>
<evidence type="ECO:0008006" key="3">
    <source>
        <dbReference type="Google" id="ProtNLM"/>
    </source>
</evidence>
<sequence>MIDAESAIQAIYRPVKPETHNREILQALGERIAVFEFDAFYTDRRQSPKNVKL</sequence>
<keyword evidence="2" id="KW-1185">Reference proteome</keyword>
<protein>
    <recommendedName>
        <fullName evidence="3">Transposase</fullName>
    </recommendedName>
</protein>
<proteinExistence type="predicted"/>
<dbReference type="RefSeq" id="WP_228041350.1">
    <property type="nucleotide sequence ID" value="NZ_JADEWU010000001.1"/>
</dbReference>
<organism evidence="1 2">
    <name type="scientific">Planktothrix mougeotii LEGE 06226</name>
    <dbReference type="NCBI Taxonomy" id="1828728"/>
    <lineage>
        <taxon>Bacteria</taxon>
        <taxon>Bacillati</taxon>
        <taxon>Cyanobacteriota</taxon>
        <taxon>Cyanophyceae</taxon>
        <taxon>Oscillatoriophycideae</taxon>
        <taxon>Oscillatoriales</taxon>
        <taxon>Microcoleaceae</taxon>
        <taxon>Planktothrix</taxon>
    </lineage>
</organism>
<gene>
    <name evidence="1" type="ORF">IQ236_00355</name>
</gene>
<evidence type="ECO:0000313" key="2">
    <source>
        <dbReference type="Proteomes" id="UP000640725"/>
    </source>
</evidence>
<comment type="caution">
    <text evidence="1">The sequence shown here is derived from an EMBL/GenBank/DDBJ whole genome shotgun (WGS) entry which is preliminary data.</text>
</comment>
<dbReference type="Proteomes" id="UP000640725">
    <property type="component" value="Unassembled WGS sequence"/>
</dbReference>